<dbReference type="InterPro" id="IPR017504">
    <property type="entry name" value="CHP03067_Planctomycetes"/>
</dbReference>
<sequence>MSEPTPGRAPASVGTWRQAAVVADGKDIPVGRSTHLTVTPDGYTVTVLGRVYQTGTSVADHSTDPPRSDVTINTGAAAGHTLRQIFRVDGDVLVACAAGPDGDRPTAFASPPGSGHTLSVWVRVPDQPPPSITPAVWWVVLIVSLMVGGGFGEAAEKGVVGELGVWGALAVRCTVSGVLVGLLAYGLSRLTRADRFTRAGLAGFGVLFGVALPLTLGVYENLRKLLEPEHGWLGWGLALLAGSAAGLAASAVLVAVLKRAGLTTPEA</sequence>
<feature type="transmembrane region" description="Helical" evidence="1">
    <location>
        <begin position="164"/>
        <end position="187"/>
    </location>
</feature>
<gene>
    <name evidence="2" type="ORF">ETAA1_00760</name>
</gene>
<keyword evidence="1" id="KW-0472">Membrane</keyword>
<name>A0A517XL08_9BACT</name>
<dbReference type="EMBL" id="CP036273">
    <property type="protein sequence ID" value="QDU18193.1"/>
    <property type="molecule type" value="Genomic_DNA"/>
</dbReference>
<protein>
    <submittedName>
        <fullName evidence="2">Uncharacterized protein</fullName>
    </submittedName>
</protein>
<keyword evidence="1" id="KW-0812">Transmembrane</keyword>
<evidence type="ECO:0000313" key="3">
    <source>
        <dbReference type="Proteomes" id="UP000319576"/>
    </source>
</evidence>
<reference evidence="2 3" key="1">
    <citation type="submission" date="2019-02" db="EMBL/GenBank/DDBJ databases">
        <title>Deep-cultivation of Planctomycetes and their phenomic and genomic characterization uncovers novel biology.</title>
        <authorList>
            <person name="Wiegand S."/>
            <person name="Jogler M."/>
            <person name="Boedeker C."/>
            <person name="Pinto D."/>
            <person name="Vollmers J."/>
            <person name="Rivas-Marin E."/>
            <person name="Kohn T."/>
            <person name="Peeters S.H."/>
            <person name="Heuer A."/>
            <person name="Rast P."/>
            <person name="Oberbeckmann S."/>
            <person name="Bunk B."/>
            <person name="Jeske O."/>
            <person name="Meyerdierks A."/>
            <person name="Storesund J.E."/>
            <person name="Kallscheuer N."/>
            <person name="Luecker S."/>
            <person name="Lage O.M."/>
            <person name="Pohl T."/>
            <person name="Merkel B.J."/>
            <person name="Hornburger P."/>
            <person name="Mueller R.-W."/>
            <person name="Bruemmer F."/>
            <person name="Labrenz M."/>
            <person name="Spormann A.M."/>
            <person name="Op den Camp H."/>
            <person name="Overmann J."/>
            <person name="Amann R."/>
            <person name="Jetten M.S.M."/>
            <person name="Mascher T."/>
            <person name="Medema M.H."/>
            <person name="Devos D.P."/>
            <person name="Kaster A.-K."/>
            <person name="Ovreas L."/>
            <person name="Rohde M."/>
            <person name="Galperin M.Y."/>
            <person name="Jogler C."/>
        </authorList>
    </citation>
    <scope>NUCLEOTIDE SEQUENCE [LARGE SCALE GENOMIC DNA]</scope>
    <source>
        <strain evidence="2 3">ETA_A1</strain>
    </source>
</reference>
<evidence type="ECO:0000313" key="2">
    <source>
        <dbReference type="EMBL" id="QDU18193.1"/>
    </source>
</evidence>
<dbReference type="OrthoDB" id="281124at2"/>
<dbReference type="Proteomes" id="UP000319576">
    <property type="component" value="Chromosome"/>
</dbReference>
<feature type="transmembrane region" description="Helical" evidence="1">
    <location>
        <begin position="231"/>
        <end position="257"/>
    </location>
</feature>
<keyword evidence="1" id="KW-1133">Transmembrane helix</keyword>
<feature type="transmembrane region" description="Helical" evidence="1">
    <location>
        <begin position="199"/>
        <end position="219"/>
    </location>
</feature>
<feature type="transmembrane region" description="Helical" evidence="1">
    <location>
        <begin position="135"/>
        <end position="152"/>
    </location>
</feature>
<dbReference type="NCBIfam" id="TIGR03067">
    <property type="entry name" value="Planc_TIGR03067"/>
    <property type="match status" value="1"/>
</dbReference>
<organism evidence="2 3">
    <name type="scientific">Urbifossiella limnaea</name>
    <dbReference type="NCBI Taxonomy" id="2528023"/>
    <lineage>
        <taxon>Bacteria</taxon>
        <taxon>Pseudomonadati</taxon>
        <taxon>Planctomycetota</taxon>
        <taxon>Planctomycetia</taxon>
        <taxon>Gemmatales</taxon>
        <taxon>Gemmataceae</taxon>
        <taxon>Urbifossiella</taxon>
    </lineage>
</organism>
<accession>A0A517XL08</accession>
<dbReference type="AlphaFoldDB" id="A0A517XL08"/>
<dbReference type="RefSeq" id="WP_145233309.1">
    <property type="nucleotide sequence ID" value="NZ_CP036273.1"/>
</dbReference>
<evidence type="ECO:0000256" key="1">
    <source>
        <dbReference type="SAM" id="Phobius"/>
    </source>
</evidence>
<keyword evidence="3" id="KW-1185">Reference proteome</keyword>
<proteinExistence type="predicted"/>
<dbReference type="KEGG" id="uli:ETAA1_00760"/>